<dbReference type="Proteomes" id="UP000028582">
    <property type="component" value="Unassembled WGS sequence"/>
</dbReference>
<comment type="caution">
    <text evidence="2">The sequence shown here is derived from an EMBL/GenBank/DDBJ whole genome shotgun (WGS) entry which is preliminary data.</text>
</comment>
<protein>
    <submittedName>
        <fullName evidence="2">Uncharacterized protein</fullName>
    </submittedName>
</protein>
<proteinExistence type="predicted"/>
<feature type="region of interest" description="Disordered" evidence="1">
    <location>
        <begin position="22"/>
        <end position="51"/>
    </location>
</feature>
<organism evidence="2 3">
    <name type="scientific">Phytophthora nicotianae P1976</name>
    <dbReference type="NCBI Taxonomy" id="1317066"/>
    <lineage>
        <taxon>Eukaryota</taxon>
        <taxon>Sar</taxon>
        <taxon>Stramenopiles</taxon>
        <taxon>Oomycota</taxon>
        <taxon>Peronosporomycetes</taxon>
        <taxon>Peronosporales</taxon>
        <taxon>Peronosporaceae</taxon>
        <taxon>Phytophthora</taxon>
    </lineage>
</organism>
<evidence type="ECO:0000256" key="1">
    <source>
        <dbReference type="SAM" id="MobiDB-lite"/>
    </source>
</evidence>
<dbReference type="AlphaFoldDB" id="A0A081AHE8"/>
<evidence type="ECO:0000313" key="3">
    <source>
        <dbReference type="Proteomes" id="UP000028582"/>
    </source>
</evidence>
<gene>
    <name evidence="2" type="ORF">F444_06679</name>
</gene>
<sequence length="70" mass="7693">MSVDGGKNRRCGMDVCERVGTDSVVSGRNGPLKSSVRSEGQDGRSRGHQRLPKCRTRQLATLKEDCTCRL</sequence>
<name>A0A081AHE8_PHYNI</name>
<evidence type="ECO:0000313" key="2">
    <source>
        <dbReference type="EMBL" id="ETO78309.1"/>
    </source>
</evidence>
<accession>A0A081AHE8</accession>
<dbReference type="EMBL" id="ANJA01001216">
    <property type="protein sequence ID" value="ETO78309.1"/>
    <property type="molecule type" value="Genomic_DNA"/>
</dbReference>
<reference evidence="2 3" key="1">
    <citation type="submission" date="2013-11" db="EMBL/GenBank/DDBJ databases">
        <title>The Genome Sequence of Phytophthora parasitica P1976.</title>
        <authorList>
            <consortium name="The Broad Institute Genomics Platform"/>
            <person name="Russ C."/>
            <person name="Tyler B."/>
            <person name="Panabieres F."/>
            <person name="Shan W."/>
            <person name="Tripathy S."/>
            <person name="Grunwald N."/>
            <person name="Machado M."/>
            <person name="Johnson C.S."/>
            <person name="Walker B."/>
            <person name="Young S."/>
            <person name="Zeng Q."/>
            <person name="Gargeya S."/>
            <person name="Fitzgerald M."/>
            <person name="Haas B."/>
            <person name="Abouelleil A."/>
            <person name="Allen A.W."/>
            <person name="Alvarado L."/>
            <person name="Arachchi H.M."/>
            <person name="Berlin A.M."/>
            <person name="Chapman S.B."/>
            <person name="Gainer-Dewar J."/>
            <person name="Goldberg J."/>
            <person name="Griggs A."/>
            <person name="Gujja S."/>
            <person name="Hansen M."/>
            <person name="Howarth C."/>
            <person name="Imamovic A."/>
            <person name="Ireland A."/>
            <person name="Larimer J."/>
            <person name="McCowan C."/>
            <person name="Murphy C."/>
            <person name="Pearson M."/>
            <person name="Poon T.W."/>
            <person name="Priest M."/>
            <person name="Roberts A."/>
            <person name="Saif S."/>
            <person name="Shea T."/>
            <person name="Sisk P."/>
            <person name="Sykes S."/>
            <person name="Wortman J."/>
            <person name="Nusbaum C."/>
            <person name="Birren B."/>
        </authorList>
    </citation>
    <scope>NUCLEOTIDE SEQUENCE [LARGE SCALE GENOMIC DNA]</scope>
    <source>
        <strain evidence="2 3">P1976</strain>
    </source>
</reference>